<evidence type="ECO:0000259" key="11">
    <source>
        <dbReference type="PROSITE" id="PS51382"/>
    </source>
</evidence>
<evidence type="ECO:0000313" key="13">
    <source>
        <dbReference type="Proteomes" id="UP001162029"/>
    </source>
</evidence>
<dbReference type="EMBL" id="CANTFM010000069">
    <property type="protein sequence ID" value="CAI5710320.1"/>
    <property type="molecule type" value="Genomic_DNA"/>
</dbReference>
<dbReference type="Pfam" id="PF13445">
    <property type="entry name" value="zf-RING_UBOX"/>
    <property type="match status" value="1"/>
</dbReference>
<protein>
    <recommendedName>
        <fullName evidence="14">RING-type domain-containing protein</fullName>
    </recommendedName>
</protein>
<evidence type="ECO:0000313" key="12">
    <source>
        <dbReference type="EMBL" id="CAI5710320.1"/>
    </source>
</evidence>
<evidence type="ECO:0000256" key="8">
    <source>
        <dbReference type="ARBA" id="ARBA00023136"/>
    </source>
</evidence>
<keyword evidence="4" id="KW-0479">Metal-binding</keyword>
<dbReference type="GO" id="GO:0005774">
    <property type="term" value="C:vacuolar membrane"/>
    <property type="evidence" value="ECO:0007669"/>
    <property type="project" value="UniProtKB-SubCell"/>
</dbReference>
<keyword evidence="8" id="KW-0472">Membrane</keyword>
<dbReference type="AlphaFoldDB" id="A0AAV0SXK6"/>
<feature type="domain" description="SPX" evidence="11">
    <location>
        <begin position="1"/>
        <end position="140"/>
    </location>
</feature>
<reference evidence="12" key="1">
    <citation type="submission" date="2022-12" db="EMBL/GenBank/DDBJ databases">
        <authorList>
            <person name="Webb A."/>
        </authorList>
    </citation>
    <scope>NUCLEOTIDE SEQUENCE</scope>
    <source>
        <strain evidence="12">Pd1</strain>
    </source>
</reference>
<dbReference type="InterPro" id="IPR001841">
    <property type="entry name" value="Znf_RING"/>
</dbReference>
<proteinExistence type="predicted"/>
<feature type="domain" description="RING-type" evidence="10">
    <location>
        <begin position="199"/>
        <end position="239"/>
    </location>
</feature>
<keyword evidence="7" id="KW-1133">Transmembrane helix</keyword>
<evidence type="ECO:0000256" key="1">
    <source>
        <dbReference type="ARBA" id="ARBA00004128"/>
    </source>
</evidence>
<dbReference type="InterPro" id="IPR004331">
    <property type="entry name" value="SPX_dom"/>
</dbReference>
<dbReference type="CDD" id="cd16449">
    <property type="entry name" value="RING-HC"/>
    <property type="match status" value="1"/>
</dbReference>
<dbReference type="Gene3D" id="3.30.40.10">
    <property type="entry name" value="Zinc/RING finger domain, C3HC4 (zinc finger)"/>
    <property type="match status" value="1"/>
</dbReference>
<sequence>MKFGKRVRSLASPEWTTDYVDYKALKREIKLAFPGTDDADKRAMWFQSLLESEMQKLNETHARILDELVNRELKPLQQTLGTRWVLPHATARTLLLDMLQLSHKVDAFRRFVVLNSLAIVKIAKKFDKATDSEPEIEDNSATKASRLKAIVLEGLKCQPFYDAASLDALCDETAALTERVMLCVLPDYNFRLGPRALRCPICLCADVKAPITLTCAHTFCWSCLSQAAQHRFHSCPLCRRAQTVDPRDFEIDGLVKRFKRIYEFVEQSLDAVPLVASPMRQILAEAFNVSNDYLREVEEQYAALAMLPSASFDEPQPTTIKRLEANVEMKVPTAIGVSVVENEVEEAEVEPPLVFEKDDMVEILHSELWYAGVVLERNEDFNSGDTYSVMWRVKDKSQRFRQRTPRHLLREPQEVPVPPALYEYAAEAWRTAASWVLEPFW</sequence>
<accession>A0AAV0SXK6</accession>
<organism evidence="12 13">
    <name type="scientific">Peronospora destructor</name>
    <dbReference type="NCBI Taxonomy" id="86335"/>
    <lineage>
        <taxon>Eukaryota</taxon>
        <taxon>Sar</taxon>
        <taxon>Stramenopiles</taxon>
        <taxon>Oomycota</taxon>
        <taxon>Peronosporomycetes</taxon>
        <taxon>Peronosporales</taxon>
        <taxon>Peronosporaceae</taxon>
        <taxon>Peronospora</taxon>
    </lineage>
</organism>
<dbReference type="PANTHER" id="PTHR46140:SF1">
    <property type="entry name" value="VACUOLAR TRANSPORTER CHAPERONE COMPLEX SUBUNIT 4-RELATED"/>
    <property type="match status" value="1"/>
</dbReference>
<keyword evidence="2" id="KW-0926">Vacuole</keyword>
<dbReference type="PROSITE" id="PS51382">
    <property type="entry name" value="SPX"/>
    <property type="match status" value="1"/>
</dbReference>
<evidence type="ECO:0000256" key="2">
    <source>
        <dbReference type="ARBA" id="ARBA00022554"/>
    </source>
</evidence>
<dbReference type="GO" id="GO:0008270">
    <property type="term" value="F:zinc ion binding"/>
    <property type="evidence" value="ECO:0007669"/>
    <property type="project" value="UniProtKB-KW"/>
</dbReference>
<dbReference type="PANTHER" id="PTHR46140">
    <property type="entry name" value="VACUOLAR TRANSPORTER CHAPERONE 1-RELATED"/>
    <property type="match status" value="1"/>
</dbReference>
<dbReference type="SMART" id="SM00184">
    <property type="entry name" value="RING"/>
    <property type="match status" value="1"/>
</dbReference>
<keyword evidence="13" id="KW-1185">Reference proteome</keyword>
<evidence type="ECO:0000256" key="4">
    <source>
        <dbReference type="ARBA" id="ARBA00022723"/>
    </source>
</evidence>
<dbReference type="GO" id="GO:0006799">
    <property type="term" value="P:polyphosphate biosynthetic process"/>
    <property type="evidence" value="ECO:0007669"/>
    <property type="project" value="UniProtKB-ARBA"/>
</dbReference>
<dbReference type="PROSITE" id="PS50089">
    <property type="entry name" value="ZF_RING_2"/>
    <property type="match status" value="1"/>
</dbReference>
<comment type="caution">
    <text evidence="12">The sequence shown here is derived from an EMBL/GenBank/DDBJ whole genome shotgun (WGS) entry which is preliminary data.</text>
</comment>
<evidence type="ECO:0000256" key="3">
    <source>
        <dbReference type="ARBA" id="ARBA00022692"/>
    </source>
</evidence>
<evidence type="ECO:0000256" key="7">
    <source>
        <dbReference type="ARBA" id="ARBA00022989"/>
    </source>
</evidence>
<comment type="subcellular location">
    <subcellularLocation>
        <location evidence="1">Vacuole membrane</location>
        <topology evidence="1">Multi-pass membrane protein</topology>
    </subcellularLocation>
</comment>
<evidence type="ECO:0008006" key="14">
    <source>
        <dbReference type="Google" id="ProtNLM"/>
    </source>
</evidence>
<dbReference type="InterPro" id="IPR013083">
    <property type="entry name" value="Znf_RING/FYVE/PHD"/>
</dbReference>
<keyword evidence="5 9" id="KW-0863">Zinc-finger</keyword>
<dbReference type="CDD" id="cd14447">
    <property type="entry name" value="SPX"/>
    <property type="match status" value="1"/>
</dbReference>
<dbReference type="InterPro" id="IPR017907">
    <property type="entry name" value="Znf_RING_CS"/>
</dbReference>
<dbReference type="InterPro" id="IPR027370">
    <property type="entry name" value="Znf-RING_euk"/>
</dbReference>
<dbReference type="SUPFAM" id="SSF57850">
    <property type="entry name" value="RING/U-box"/>
    <property type="match status" value="1"/>
</dbReference>
<evidence type="ECO:0000256" key="5">
    <source>
        <dbReference type="ARBA" id="ARBA00022771"/>
    </source>
</evidence>
<name>A0AAV0SXK6_9STRA</name>
<dbReference type="InterPro" id="IPR051572">
    <property type="entry name" value="VTC_Complex_Subunit"/>
</dbReference>
<evidence type="ECO:0000256" key="6">
    <source>
        <dbReference type="ARBA" id="ARBA00022833"/>
    </source>
</evidence>
<dbReference type="PROSITE" id="PS00518">
    <property type="entry name" value="ZF_RING_1"/>
    <property type="match status" value="1"/>
</dbReference>
<keyword evidence="6" id="KW-0862">Zinc</keyword>
<gene>
    <name evidence="12" type="ORF">PDE001_LOCUS419</name>
</gene>
<evidence type="ECO:0000256" key="9">
    <source>
        <dbReference type="PROSITE-ProRule" id="PRU00175"/>
    </source>
</evidence>
<keyword evidence="3" id="KW-0812">Transmembrane</keyword>
<dbReference type="Proteomes" id="UP001162029">
    <property type="component" value="Unassembled WGS sequence"/>
</dbReference>
<evidence type="ECO:0000259" key="10">
    <source>
        <dbReference type="PROSITE" id="PS50089"/>
    </source>
</evidence>